<feature type="signal peptide" evidence="1">
    <location>
        <begin position="1"/>
        <end position="22"/>
    </location>
</feature>
<gene>
    <name evidence="2" type="ordered locus">CBUD_0026</name>
</gene>
<evidence type="ECO:0000256" key="1">
    <source>
        <dbReference type="SAM" id="SignalP"/>
    </source>
</evidence>
<proteinExistence type="predicted"/>
<dbReference type="KEGG" id="cbd:CBUD_0026"/>
<dbReference type="Proteomes" id="UP000008555">
    <property type="component" value="Chromosome"/>
</dbReference>
<organism evidence="2 3">
    <name type="scientific">Coxiella burnetii (strain Dugway 5J108-111)</name>
    <dbReference type="NCBI Taxonomy" id="434922"/>
    <lineage>
        <taxon>Bacteria</taxon>
        <taxon>Pseudomonadati</taxon>
        <taxon>Pseudomonadota</taxon>
        <taxon>Gammaproteobacteria</taxon>
        <taxon>Legionellales</taxon>
        <taxon>Coxiellaceae</taxon>
        <taxon>Coxiella</taxon>
    </lineage>
</organism>
<name>A9KEX0_COXBN</name>
<keyword evidence="1" id="KW-0732">Signal</keyword>
<dbReference type="AlphaFoldDB" id="A9KEX0"/>
<dbReference type="EMBL" id="CP000733">
    <property type="protein sequence ID" value="ABS78211.1"/>
    <property type="molecule type" value="Genomic_DNA"/>
</dbReference>
<dbReference type="HOGENOM" id="CLU_2069165_0_0_6"/>
<reference evidence="2 3" key="1">
    <citation type="journal article" date="2009" name="Infect. Immun.">
        <title>Comparative genomics reveal extensive transposon-mediated genomic plasticity and diversity among potential effector proteins within the genus Coxiella.</title>
        <authorList>
            <person name="Beare P.A."/>
            <person name="Unsworth N."/>
            <person name="Andoh M."/>
            <person name="Voth D.E."/>
            <person name="Omsland A."/>
            <person name="Gilk S.D."/>
            <person name="Williams K.P."/>
            <person name="Sobral B.W."/>
            <person name="Kupko J.J.III."/>
            <person name="Porcella S.F."/>
            <person name="Samuel J.E."/>
            <person name="Heinzen R.A."/>
        </authorList>
    </citation>
    <scope>NUCLEOTIDE SEQUENCE [LARGE SCALE GENOMIC DNA]</scope>
    <source>
        <strain evidence="2 3">Dugway 5J108-111</strain>
    </source>
</reference>
<sequence>MKTFILLSIALGLFVGSPVLLASPANDICTQAKQKADKSPAAKSCGYKFECDQTNPNECRLDKSPQGGWFTITNGKLSAECLVSGASNTRSQEVDCQKVLKEKDPLINCNGELQFGSC</sequence>
<protein>
    <submittedName>
        <fullName evidence="2">Uncharacterized protein</fullName>
    </submittedName>
</protein>
<evidence type="ECO:0000313" key="3">
    <source>
        <dbReference type="Proteomes" id="UP000008555"/>
    </source>
</evidence>
<dbReference type="RefSeq" id="WP_005770110.1">
    <property type="nucleotide sequence ID" value="NC_009727.1"/>
</dbReference>
<evidence type="ECO:0000313" key="2">
    <source>
        <dbReference type="EMBL" id="ABS78211.1"/>
    </source>
</evidence>
<accession>A9KEX0</accession>
<feature type="chain" id="PRO_5002736496" evidence="1">
    <location>
        <begin position="23"/>
        <end position="118"/>
    </location>
</feature>